<keyword evidence="2" id="KW-1185">Reference proteome</keyword>
<protein>
    <submittedName>
        <fullName evidence="1">Uncharacterized protein</fullName>
    </submittedName>
</protein>
<gene>
    <name evidence="1" type="ORF">C6Y14_38430</name>
</gene>
<name>A0A2P8PW45_9ACTN</name>
<evidence type="ECO:0000313" key="1">
    <source>
        <dbReference type="EMBL" id="PSM38216.1"/>
    </source>
</evidence>
<organism evidence="1 2">
    <name type="scientific">Streptomyces dioscori</name>
    <dbReference type="NCBI Taxonomy" id="2109333"/>
    <lineage>
        <taxon>Bacteria</taxon>
        <taxon>Bacillati</taxon>
        <taxon>Actinomycetota</taxon>
        <taxon>Actinomycetes</taxon>
        <taxon>Kitasatosporales</taxon>
        <taxon>Streptomycetaceae</taxon>
        <taxon>Streptomyces</taxon>
        <taxon>Streptomyces aurantiacus group</taxon>
    </lineage>
</organism>
<dbReference type="EMBL" id="PYBJ01000031">
    <property type="protein sequence ID" value="PSM38216.1"/>
    <property type="molecule type" value="Genomic_DNA"/>
</dbReference>
<dbReference type="Proteomes" id="UP000240429">
    <property type="component" value="Unassembled WGS sequence"/>
</dbReference>
<sequence>MTQEAGLGRAGHGSAVVELLRMLNSGLLRTLLADDRATDLVGDFADRTYRILTGAGKGVPAIKDQGVREPSAIHLLV</sequence>
<evidence type="ECO:0000313" key="2">
    <source>
        <dbReference type="Proteomes" id="UP000240429"/>
    </source>
</evidence>
<proteinExistence type="predicted"/>
<accession>A0A2P8PW45</accession>
<comment type="caution">
    <text evidence="1">The sequence shown here is derived from an EMBL/GenBank/DDBJ whole genome shotgun (WGS) entry which is preliminary data.</text>
</comment>
<reference evidence="1 2" key="1">
    <citation type="submission" date="2018-03" db="EMBL/GenBank/DDBJ databases">
        <title>Streptomyces dioscori sp. nov., a novel endophytic actinobacterium isolated from bulbil of Dioscorea bulbifera L.</title>
        <authorList>
            <person name="Zhikuan W."/>
        </authorList>
    </citation>
    <scope>NUCLEOTIDE SEQUENCE [LARGE SCALE GENOMIC DNA]</scope>
    <source>
        <strain evidence="1 2">A217</strain>
    </source>
</reference>
<dbReference type="AlphaFoldDB" id="A0A2P8PW45"/>